<dbReference type="PIRSF" id="PIRSF004505">
    <property type="entry name" value="MT_bac"/>
    <property type="match status" value="1"/>
</dbReference>
<evidence type="ECO:0000256" key="5">
    <source>
        <dbReference type="HAMAP-Rule" id="MF_00658"/>
    </source>
</evidence>
<dbReference type="Gene3D" id="3.40.1280.10">
    <property type="match status" value="1"/>
</dbReference>
<accession>A0A2N0TQL9</accession>
<comment type="subunit">
    <text evidence="5">Homodimer.</text>
</comment>
<sequence length="157" mass="18532">MTIKLLCIGKTDNRELKQLIEVYKKRLQFYNKFEIEIIPNLKKTKNLDENQQKEKEGELILAKVQNSDFLVLLDENGKEFSSEKFSVYIQKRLNSGLKQLIFIIGGPYGFSKTVYTRADAKVALSQMTFSHQMVRLFFTEQLYRAFTILKNEPYHHR</sequence>
<comment type="similarity">
    <text evidence="4 5">Belongs to the RNA methyltransferase RlmH family.</text>
</comment>
<comment type="function">
    <text evidence="5">Specifically methylates the pseudouridine at position 1915 (m3Psi1915) in 23S rRNA.</text>
</comment>
<dbReference type="OrthoDB" id="9806643at2"/>
<dbReference type="InterPro" id="IPR029028">
    <property type="entry name" value="Alpha/beta_knot_MTases"/>
</dbReference>
<name>A0A2N0TQL9_9FLAO</name>
<dbReference type="GO" id="GO:0070038">
    <property type="term" value="F:rRNA (pseudouridine-N3-)-methyltransferase activity"/>
    <property type="evidence" value="ECO:0007669"/>
    <property type="project" value="UniProtKB-UniRule"/>
</dbReference>
<organism evidence="6 7">
    <name type="scientific">Salegentibacter salinarum</name>
    <dbReference type="NCBI Taxonomy" id="447422"/>
    <lineage>
        <taxon>Bacteria</taxon>
        <taxon>Pseudomonadati</taxon>
        <taxon>Bacteroidota</taxon>
        <taxon>Flavobacteriia</taxon>
        <taxon>Flavobacteriales</taxon>
        <taxon>Flavobacteriaceae</taxon>
        <taxon>Salegentibacter</taxon>
    </lineage>
</organism>
<dbReference type="SUPFAM" id="SSF75217">
    <property type="entry name" value="alpha/beta knot"/>
    <property type="match status" value="1"/>
</dbReference>
<dbReference type="Proteomes" id="UP000232673">
    <property type="component" value="Unassembled WGS sequence"/>
</dbReference>
<dbReference type="STRING" id="447422.SAMN05660903_01233"/>
<dbReference type="EC" id="2.1.1.177" evidence="5"/>
<evidence type="ECO:0000256" key="2">
    <source>
        <dbReference type="ARBA" id="ARBA00022679"/>
    </source>
</evidence>
<dbReference type="PANTHER" id="PTHR33603:SF1">
    <property type="entry name" value="RIBOSOMAL RNA LARGE SUBUNIT METHYLTRANSFERASE H"/>
    <property type="match status" value="1"/>
</dbReference>
<feature type="binding site" evidence="5">
    <location>
        <position position="105"/>
    </location>
    <ligand>
        <name>S-adenosyl-L-methionine</name>
        <dbReference type="ChEBI" id="CHEBI:59789"/>
    </ligand>
</feature>
<evidence type="ECO:0000313" key="6">
    <source>
        <dbReference type="EMBL" id="PKD16998.1"/>
    </source>
</evidence>
<gene>
    <name evidence="5" type="primary">rlmH</name>
    <name evidence="6" type="ORF">APR41_06045</name>
</gene>
<feature type="binding site" evidence="5">
    <location>
        <begin position="124"/>
        <end position="129"/>
    </location>
    <ligand>
        <name>S-adenosyl-L-methionine</name>
        <dbReference type="ChEBI" id="CHEBI:59789"/>
    </ligand>
</feature>
<keyword evidence="2 5" id="KW-0808">Transferase</keyword>
<keyword evidence="3 5" id="KW-0949">S-adenosyl-L-methionine</keyword>
<evidence type="ECO:0000313" key="7">
    <source>
        <dbReference type="Proteomes" id="UP000232673"/>
    </source>
</evidence>
<dbReference type="CDD" id="cd18081">
    <property type="entry name" value="RlmH-like"/>
    <property type="match status" value="1"/>
</dbReference>
<dbReference type="Pfam" id="PF02590">
    <property type="entry name" value="SPOUT_MTase"/>
    <property type="match status" value="1"/>
</dbReference>
<proteinExistence type="inferred from homology"/>
<dbReference type="RefSeq" id="WP_079712358.1">
    <property type="nucleotide sequence ID" value="NZ_FUZC01000004.1"/>
</dbReference>
<dbReference type="InterPro" id="IPR003742">
    <property type="entry name" value="RlmH-like"/>
</dbReference>
<dbReference type="HAMAP" id="MF_00658">
    <property type="entry name" value="23SrRNA_methyltr_H"/>
    <property type="match status" value="1"/>
</dbReference>
<feature type="binding site" evidence="5">
    <location>
        <position position="73"/>
    </location>
    <ligand>
        <name>S-adenosyl-L-methionine</name>
        <dbReference type="ChEBI" id="CHEBI:59789"/>
    </ligand>
</feature>
<dbReference type="InterPro" id="IPR029026">
    <property type="entry name" value="tRNA_m1G_MTases_N"/>
</dbReference>
<comment type="subcellular location">
    <subcellularLocation>
        <location evidence="5">Cytoplasm</location>
    </subcellularLocation>
</comment>
<protein>
    <recommendedName>
        <fullName evidence="5">Ribosomal RNA large subunit methyltransferase H</fullName>
        <ecNumber evidence="5">2.1.1.177</ecNumber>
    </recommendedName>
    <alternativeName>
        <fullName evidence="5">23S rRNA (pseudouridine1915-N3)-methyltransferase</fullName>
    </alternativeName>
    <alternativeName>
        <fullName evidence="5">23S rRNA m3Psi1915 methyltransferase</fullName>
    </alternativeName>
    <alternativeName>
        <fullName evidence="5">rRNA (pseudouridine-N3-)-methyltransferase RlmH</fullName>
    </alternativeName>
</protein>
<dbReference type="GO" id="GO:0005737">
    <property type="term" value="C:cytoplasm"/>
    <property type="evidence" value="ECO:0007669"/>
    <property type="project" value="UniProtKB-SubCell"/>
</dbReference>
<reference evidence="6 7" key="1">
    <citation type="submission" date="2015-10" db="EMBL/GenBank/DDBJ databases">
        <title>Draft genome sequence of Salegentibacter salinarum KCTC 12975.</title>
        <authorList>
            <person name="Lin W."/>
            <person name="Zheng Q."/>
        </authorList>
    </citation>
    <scope>NUCLEOTIDE SEQUENCE [LARGE SCALE GENOMIC DNA]</scope>
    <source>
        <strain evidence="6 7">KCTC 12975</strain>
    </source>
</reference>
<evidence type="ECO:0000256" key="4">
    <source>
        <dbReference type="ARBA" id="ARBA00038303"/>
    </source>
</evidence>
<dbReference type="NCBIfam" id="NF000990">
    <property type="entry name" value="PRK00103.2-4"/>
    <property type="match status" value="1"/>
</dbReference>
<dbReference type="AlphaFoldDB" id="A0A2N0TQL9"/>
<keyword evidence="5" id="KW-0963">Cytoplasm</keyword>
<dbReference type="EMBL" id="LKTS01000044">
    <property type="protein sequence ID" value="PKD16998.1"/>
    <property type="molecule type" value="Genomic_DNA"/>
</dbReference>
<keyword evidence="5" id="KW-0698">rRNA processing</keyword>
<comment type="caution">
    <text evidence="6">The sequence shown here is derived from an EMBL/GenBank/DDBJ whole genome shotgun (WGS) entry which is preliminary data.</text>
</comment>
<keyword evidence="1 5" id="KW-0489">Methyltransferase</keyword>
<evidence type="ECO:0000256" key="1">
    <source>
        <dbReference type="ARBA" id="ARBA00022603"/>
    </source>
</evidence>
<dbReference type="PANTHER" id="PTHR33603">
    <property type="entry name" value="METHYLTRANSFERASE"/>
    <property type="match status" value="1"/>
</dbReference>
<keyword evidence="7" id="KW-1185">Reference proteome</keyword>
<comment type="catalytic activity">
    <reaction evidence="5">
        <text>pseudouridine(1915) in 23S rRNA + S-adenosyl-L-methionine = N(3)-methylpseudouridine(1915) in 23S rRNA + S-adenosyl-L-homocysteine + H(+)</text>
        <dbReference type="Rhea" id="RHEA:42752"/>
        <dbReference type="Rhea" id="RHEA-COMP:10221"/>
        <dbReference type="Rhea" id="RHEA-COMP:10222"/>
        <dbReference type="ChEBI" id="CHEBI:15378"/>
        <dbReference type="ChEBI" id="CHEBI:57856"/>
        <dbReference type="ChEBI" id="CHEBI:59789"/>
        <dbReference type="ChEBI" id="CHEBI:65314"/>
        <dbReference type="ChEBI" id="CHEBI:74486"/>
        <dbReference type="EC" id="2.1.1.177"/>
    </reaction>
</comment>
<evidence type="ECO:0000256" key="3">
    <source>
        <dbReference type="ARBA" id="ARBA00022691"/>
    </source>
</evidence>